<evidence type="ECO:0000256" key="1">
    <source>
        <dbReference type="SAM" id="SignalP"/>
    </source>
</evidence>
<dbReference type="InterPro" id="IPR007497">
    <property type="entry name" value="SIMPL/DUF541"/>
</dbReference>
<evidence type="ECO:0000313" key="3">
    <source>
        <dbReference type="Proteomes" id="UP001228905"/>
    </source>
</evidence>
<organism evidence="2 3">
    <name type="scientific">Caulobacter ginsengisoli</name>
    <dbReference type="NCBI Taxonomy" id="400775"/>
    <lineage>
        <taxon>Bacteria</taxon>
        <taxon>Pseudomonadati</taxon>
        <taxon>Pseudomonadota</taxon>
        <taxon>Alphaproteobacteria</taxon>
        <taxon>Caulobacterales</taxon>
        <taxon>Caulobacteraceae</taxon>
        <taxon>Caulobacter</taxon>
    </lineage>
</organism>
<reference evidence="2 3" key="1">
    <citation type="submission" date="2023-07" db="EMBL/GenBank/DDBJ databases">
        <title>Genomic Encyclopedia of Type Strains, Phase IV (KMG-IV): sequencing the most valuable type-strain genomes for metagenomic binning, comparative biology and taxonomic classification.</title>
        <authorList>
            <person name="Goeker M."/>
        </authorList>
    </citation>
    <scope>NUCLEOTIDE SEQUENCE [LARGE SCALE GENOMIC DNA]</scope>
    <source>
        <strain evidence="2 3">DSM 18695</strain>
    </source>
</reference>
<sequence>MTRLFVAALAALSLSTAPALAQSLPTDPPSIVIVASGRAEAPAEFAGLSFKIHGEAASKVEALKTVTAIRERIEAALPALAGSDEVAISANDLTFYEVRPPNCQSESDYSDAPKTSGGPCRVTSYIAELAMDAQVWPAQRLGDAASLLAQLGADDVEPGGGQVQDLDALRASATKAALDNARKQAERIAASAGGRLGRILRIQVPSTMGDSPIAVSAFDQATLMRAPPPAVRPIVSVDLKVAPVSVSTSYVVVYELLK</sequence>
<feature type="signal peptide" evidence="1">
    <location>
        <begin position="1"/>
        <end position="21"/>
    </location>
</feature>
<evidence type="ECO:0000313" key="2">
    <source>
        <dbReference type="EMBL" id="MDQ0465916.1"/>
    </source>
</evidence>
<keyword evidence="3" id="KW-1185">Reference proteome</keyword>
<dbReference type="PANTHER" id="PTHR34387">
    <property type="entry name" value="SLR1258 PROTEIN"/>
    <property type="match status" value="1"/>
</dbReference>
<name>A0ABU0IX39_9CAUL</name>
<dbReference type="Gene3D" id="3.30.110.170">
    <property type="entry name" value="Protein of unknown function (DUF541), domain 1"/>
    <property type="match status" value="1"/>
</dbReference>
<proteinExistence type="predicted"/>
<protein>
    <submittedName>
        <fullName evidence="2">Uncharacterized protein YggE</fullName>
    </submittedName>
</protein>
<dbReference type="RefSeq" id="WP_307351619.1">
    <property type="nucleotide sequence ID" value="NZ_JAUSVS010000008.1"/>
</dbReference>
<dbReference type="EMBL" id="JAUSVS010000008">
    <property type="protein sequence ID" value="MDQ0465916.1"/>
    <property type="molecule type" value="Genomic_DNA"/>
</dbReference>
<dbReference type="InterPro" id="IPR052022">
    <property type="entry name" value="26kDa_periplasmic_antigen"/>
</dbReference>
<accession>A0ABU0IX39</accession>
<dbReference type="Gene3D" id="3.30.70.2970">
    <property type="entry name" value="Protein of unknown function (DUF541), domain 2"/>
    <property type="match status" value="1"/>
</dbReference>
<comment type="caution">
    <text evidence="2">The sequence shown here is derived from an EMBL/GenBank/DDBJ whole genome shotgun (WGS) entry which is preliminary data.</text>
</comment>
<dbReference type="Proteomes" id="UP001228905">
    <property type="component" value="Unassembled WGS sequence"/>
</dbReference>
<dbReference type="PANTHER" id="PTHR34387:SF2">
    <property type="entry name" value="SLR1258 PROTEIN"/>
    <property type="match status" value="1"/>
</dbReference>
<keyword evidence="1" id="KW-0732">Signal</keyword>
<dbReference type="Pfam" id="PF04402">
    <property type="entry name" value="SIMPL"/>
    <property type="match status" value="1"/>
</dbReference>
<gene>
    <name evidence="2" type="ORF">QO010_003708</name>
</gene>
<feature type="chain" id="PRO_5045881465" evidence="1">
    <location>
        <begin position="22"/>
        <end position="258"/>
    </location>
</feature>